<keyword evidence="7 15" id="KW-0418">Kinase</keyword>
<keyword evidence="9" id="KW-0902">Two-component regulatory system</keyword>
<dbReference type="InterPro" id="IPR003661">
    <property type="entry name" value="HisK_dim/P_dom"/>
</dbReference>
<feature type="domain" description="HAMP" evidence="14">
    <location>
        <begin position="194"/>
        <end position="253"/>
    </location>
</feature>
<evidence type="ECO:0000256" key="1">
    <source>
        <dbReference type="ARBA" id="ARBA00000085"/>
    </source>
</evidence>
<evidence type="ECO:0000259" key="13">
    <source>
        <dbReference type="PROSITE" id="PS50109"/>
    </source>
</evidence>
<dbReference type="InterPro" id="IPR036890">
    <property type="entry name" value="HATPase_C_sf"/>
</dbReference>
<dbReference type="SUPFAM" id="SSF47384">
    <property type="entry name" value="Homodimeric domain of signal transducing histidine kinase"/>
    <property type="match status" value="1"/>
</dbReference>
<dbReference type="SMART" id="SM00304">
    <property type="entry name" value="HAMP"/>
    <property type="match status" value="1"/>
</dbReference>
<comment type="subcellular location">
    <subcellularLocation>
        <location evidence="2">Cell membrane</location>
    </subcellularLocation>
</comment>
<dbReference type="SMART" id="SM00387">
    <property type="entry name" value="HATPase_c"/>
    <property type="match status" value="1"/>
</dbReference>
<feature type="transmembrane region" description="Helical" evidence="12">
    <location>
        <begin position="170"/>
        <end position="193"/>
    </location>
</feature>
<dbReference type="CDD" id="cd06225">
    <property type="entry name" value="HAMP"/>
    <property type="match status" value="1"/>
</dbReference>
<dbReference type="GO" id="GO:0000155">
    <property type="term" value="F:phosphorelay sensor kinase activity"/>
    <property type="evidence" value="ECO:0007669"/>
    <property type="project" value="InterPro"/>
</dbReference>
<dbReference type="Pfam" id="PF00672">
    <property type="entry name" value="HAMP"/>
    <property type="match status" value="1"/>
</dbReference>
<evidence type="ECO:0000256" key="9">
    <source>
        <dbReference type="ARBA" id="ARBA00023012"/>
    </source>
</evidence>
<dbReference type="STRING" id="2074.BG845_01007"/>
<reference evidence="15 16" key="1">
    <citation type="submission" date="2016-09" db="EMBL/GenBank/DDBJ databases">
        <title>Pseudonocardia autotrophica DSM535, a candidate organism with high potential of specific P450 cytochromes.</title>
        <authorList>
            <person name="Grumaz C."/>
            <person name="Vainshtein Y."/>
            <person name="Kirstahler P."/>
            <person name="Sohn K."/>
        </authorList>
    </citation>
    <scope>NUCLEOTIDE SEQUENCE [LARGE SCALE GENOMIC DNA]</scope>
    <source>
        <strain evidence="15 16">DSM 535</strain>
    </source>
</reference>
<dbReference type="CDD" id="cd00082">
    <property type="entry name" value="HisKA"/>
    <property type="match status" value="1"/>
</dbReference>
<dbReference type="PROSITE" id="PS50109">
    <property type="entry name" value="HIS_KIN"/>
    <property type="match status" value="1"/>
</dbReference>
<keyword evidence="10 12" id="KW-0472">Membrane</keyword>
<keyword evidence="8 12" id="KW-1133">Transmembrane helix</keyword>
<feature type="coiled-coil region" evidence="11">
    <location>
        <begin position="291"/>
        <end position="318"/>
    </location>
</feature>
<dbReference type="Gene3D" id="6.10.340.10">
    <property type="match status" value="1"/>
</dbReference>
<dbReference type="Proteomes" id="UP000194360">
    <property type="component" value="Unassembled WGS sequence"/>
</dbReference>
<dbReference type="Pfam" id="PF00512">
    <property type="entry name" value="HisKA"/>
    <property type="match status" value="1"/>
</dbReference>
<accession>A0A1Y2N5P3</accession>
<name>A0A1Y2N5P3_PSEAH</name>
<dbReference type="PRINTS" id="PR00344">
    <property type="entry name" value="BCTRLSENSOR"/>
</dbReference>
<evidence type="ECO:0000256" key="2">
    <source>
        <dbReference type="ARBA" id="ARBA00004236"/>
    </source>
</evidence>
<evidence type="ECO:0000256" key="3">
    <source>
        <dbReference type="ARBA" id="ARBA00012438"/>
    </source>
</evidence>
<dbReference type="RefSeq" id="WP_085911336.1">
    <property type="nucleotide sequence ID" value="NZ_AP018920.1"/>
</dbReference>
<dbReference type="EMBL" id="MIGB01000004">
    <property type="protein sequence ID" value="OSY42766.1"/>
    <property type="molecule type" value="Genomic_DNA"/>
</dbReference>
<evidence type="ECO:0000256" key="5">
    <source>
        <dbReference type="ARBA" id="ARBA00022679"/>
    </source>
</evidence>
<evidence type="ECO:0000256" key="6">
    <source>
        <dbReference type="ARBA" id="ARBA00022692"/>
    </source>
</evidence>
<dbReference type="InterPro" id="IPR003660">
    <property type="entry name" value="HAMP_dom"/>
</dbReference>
<dbReference type="InterPro" id="IPR050428">
    <property type="entry name" value="TCS_sensor_his_kinase"/>
</dbReference>
<evidence type="ECO:0000256" key="4">
    <source>
        <dbReference type="ARBA" id="ARBA00022553"/>
    </source>
</evidence>
<dbReference type="OrthoDB" id="9786919at2"/>
<dbReference type="InterPro" id="IPR005467">
    <property type="entry name" value="His_kinase_dom"/>
</dbReference>
<proteinExistence type="predicted"/>
<evidence type="ECO:0000256" key="8">
    <source>
        <dbReference type="ARBA" id="ARBA00022989"/>
    </source>
</evidence>
<evidence type="ECO:0000259" key="14">
    <source>
        <dbReference type="PROSITE" id="PS50885"/>
    </source>
</evidence>
<evidence type="ECO:0000256" key="12">
    <source>
        <dbReference type="SAM" id="Phobius"/>
    </source>
</evidence>
<evidence type="ECO:0000313" key="16">
    <source>
        <dbReference type="Proteomes" id="UP000194360"/>
    </source>
</evidence>
<sequence length="489" mass="51147">MSLRTRLSLAFALVATIVAALVGLLSFWVVADRLDGELDQALQAATVSLADGRTEVLAPAPTGSLADRDGAGVRWVPLDAGRRGENQRLVAQAVAPDGTMTRLGGFDALLPVGATARTLAASAVTGESAMSEVELGDTDLRVLTTALGDGRGALQVAVDVTRPDRVLVEMAVAIGLISGAVLLVAAAVGWVIARRITHPLVRLTAVAEDISADGRVEAVEIHGAGNGPPGRDEVGRLAASFTAMLARIANARDAQDRLVQDAAHELRTPLTSLRTNASVLRRVAEVTPEARERLIDDLQSETRELSNLVEELVELALARRSDEQEEAVALADVVDRVVDRVRRRAPRRIVVDSDGSVVLGQPHGLERAVGNLVENAAKFAPDDAGPIEVHVELGSVVVSDRGPGIDECDAARVFDRFYRSDAARALPGSGLGLSIVHDVAAAHDGHAFARPRPGGGAVVGFGVAPDRLLPDSERGHVGTSPAVGTVDDN</sequence>
<comment type="caution">
    <text evidence="15">The sequence shown here is derived from an EMBL/GenBank/DDBJ whole genome shotgun (WGS) entry which is preliminary data.</text>
</comment>
<dbReference type="SUPFAM" id="SSF55874">
    <property type="entry name" value="ATPase domain of HSP90 chaperone/DNA topoisomerase II/histidine kinase"/>
    <property type="match status" value="1"/>
</dbReference>
<comment type="catalytic activity">
    <reaction evidence="1">
        <text>ATP + protein L-histidine = ADP + protein N-phospho-L-histidine.</text>
        <dbReference type="EC" id="2.7.13.3"/>
    </reaction>
</comment>
<gene>
    <name evidence="15" type="primary">mprB_1</name>
    <name evidence="15" type="ORF">BG845_01007</name>
</gene>
<protein>
    <recommendedName>
        <fullName evidence="3">histidine kinase</fullName>
        <ecNumber evidence="3">2.7.13.3</ecNumber>
    </recommendedName>
</protein>
<dbReference type="Pfam" id="PF02518">
    <property type="entry name" value="HATPase_c"/>
    <property type="match status" value="1"/>
</dbReference>
<keyword evidence="16" id="KW-1185">Reference proteome</keyword>
<feature type="domain" description="Histidine kinase" evidence="13">
    <location>
        <begin position="261"/>
        <end position="467"/>
    </location>
</feature>
<feature type="transmembrane region" description="Helical" evidence="12">
    <location>
        <begin position="7"/>
        <end position="30"/>
    </location>
</feature>
<keyword evidence="6 12" id="KW-0812">Transmembrane</keyword>
<dbReference type="PROSITE" id="PS50885">
    <property type="entry name" value="HAMP"/>
    <property type="match status" value="1"/>
</dbReference>
<dbReference type="InterPro" id="IPR004358">
    <property type="entry name" value="Sig_transdc_His_kin-like_C"/>
</dbReference>
<evidence type="ECO:0000256" key="11">
    <source>
        <dbReference type="SAM" id="Coils"/>
    </source>
</evidence>
<dbReference type="SMART" id="SM00388">
    <property type="entry name" value="HisKA"/>
    <property type="match status" value="1"/>
</dbReference>
<dbReference type="GO" id="GO:0005886">
    <property type="term" value="C:plasma membrane"/>
    <property type="evidence" value="ECO:0007669"/>
    <property type="project" value="UniProtKB-SubCell"/>
</dbReference>
<dbReference type="AlphaFoldDB" id="A0A1Y2N5P3"/>
<dbReference type="Gene3D" id="1.10.287.130">
    <property type="match status" value="1"/>
</dbReference>
<dbReference type="PANTHER" id="PTHR45436:SF5">
    <property type="entry name" value="SENSOR HISTIDINE KINASE TRCS"/>
    <property type="match status" value="1"/>
</dbReference>
<keyword evidence="4" id="KW-0597">Phosphoprotein</keyword>
<keyword evidence="11" id="KW-0175">Coiled coil</keyword>
<organism evidence="15 16">
    <name type="scientific">Pseudonocardia autotrophica</name>
    <name type="common">Amycolata autotrophica</name>
    <name type="synonym">Nocardia autotrophica</name>
    <dbReference type="NCBI Taxonomy" id="2074"/>
    <lineage>
        <taxon>Bacteria</taxon>
        <taxon>Bacillati</taxon>
        <taxon>Actinomycetota</taxon>
        <taxon>Actinomycetes</taxon>
        <taxon>Pseudonocardiales</taxon>
        <taxon>Pseudonocardiaceae</taxon>
        <taxon>Pseudonocardia</taxon>
    </lineage>
</organism>
<dbReference type="EC" id="2.7.13.3" evidence="3"/>
<dbReference type="CDD" id="cd00075">
    <property type="entry name" value="HATPase"/>
    <property type="match status" value="1"/>
</dbReference>
<keyword evidence="5 15" id="KW-0808">Transferase</keyword>
<dbReference type="InterPro" id="IPR003594">
    <property type="entry name" value="HATPase_dom"/>
</dbReference>
<evidence type="ECO:0000256" key="7">
    <source>
        <dbReference type="ARBA" id="ARBA00022777"/>
    </source>
</evidence>
<dbReference type="Gene3D" id="3.30.565.10">
    <property type="entry name" value="Histidine kinase-like ATPase, C-terminal domain"/>
    <property type="match status" value="1"/>
</dbReference>
<evidence type="ECO:0000313" key="15">
    <source>
        <dbReference type="EMBL" id="OSY42766.1"/>
    </source>
</evidence>
<dbReference type="InterPro" id="IPR036097">
    <property type="entry name" value="HisK_dim/P_sf"/>
</dbReference>
<dbReference type="PANTHER" id="PTHR45436">
    <property type="entry name" value="SENSOR HISTIDINE KINASE YKOH"/>
    <property type="match status" value="1"/>
</dbReference>
<evidence type="ECO:0000256" key="10">
    <source>
        <dbReference type="ARBA" id="ARBA00023136"/>
    </source>
</evidence>